<gene>
    <name evidence="7" type="ORF">FWK35_00014941</name>
</gene>
<dbReference type="Pfam" id="PF07264">
    <property type="entry name" value="EI24"/>
    <property type="match status" value="1"/>
</dbReference>
<evidence type="ECO:0000256" key="4">
    <source>
        <dbReference type="ARBA" id="ARBA00022989"/>
    </source>
</evidence>
<keyword evidence="5 6" id="KW-0472">Membrane</keyword>
<name>A0A6G0YS42_APHCR</name>
<keyword evidence="4 6" id="KW-1133">Transmembrane helix</keyword>
<keyword evidence="8" id="KW-1185">Reference proteome</keyword>
<dbReference type="GO" id="GO:0016020">
    <property type="term" value="C:membrane"/>
    <property type="evidence" value="ECO:0007669"/>
    <property type="project" value="UniProtKB-SubCell"/>
</dbReference>
<comment type="similarity">
    <text evidence="2">Belongs to the EI24 family.</text>
</comment>
<feature type="transmembrane region" description="Helical" evidence="6">
    <location>
        <begin position="51"/>
        <end position="74"/>
    </location>
</feature>
<organism evidence="7 8">
    <name type="scientific">Aphis craccivora</name>
    <name type="common">Cowpea aphid</name>
    <dbReference type="NCBI Taxonomy" id="307492"/>
    <lineage>
        <taxon>Eukaryota</taxon>
        <taxon>Metazoa</taxon>
        <taxon>Ecdysozoa</taxon>
        <taxon>Arthropoda</taxon>
        <taxon>Hexapoda</taxon>
        <taxon>Insecta</taxon>
        <taxon>Pterygota</taxon>
        <taxon>Neoptera</taxon>
        <taxon>Paraneoptera</taxon>
        <taxon>Hemiptera</taxon>
        <taxon>Sternorrhyncha</taxon>
        <taxon>Aphidomorpha</taxon>
        <taxon>Aphidoidea</taxon>
        <taxon>Aphididae</taxon>
        <taxon>Aphidini</taxon>
        <taxon>Aphis</taxon>
        <taxon>Aphis</taxon>
    </lineage>
</organism>
<evidence type="ECO:0000256" key="5">
    <source>
        <dbReference type="ARBA" id="ARBA00023136"/>
    </source>
</evidence>
<evidence type="ECO:0000256" key="1">
    <source>
        <dbReference type="ARBA" id="ARBA00004141"/>
    </source>
</evidence>
<feature type="transmembrane region" description="Helical" evidence="6">
    <location>
        <begin position="94"/>
        <end position="115"/>
    </location>
</feature>
<feature type="transmembrane region" description="Helical" evidence="6">
    <location>
        <begin position="148"/>
        <end position="170"/>
    </location>
</feature>
<dbReference type="AlphaFoldDB" id="A0A6G0YS42"/>
<evidence type="ECO:0000313" key="7">
    <source>
        <dbReference type="EMBL" id="KAF0760459.1"/>
    </source>
</evidence>
<evidence type="ECO:0000313" key="8">
    <source>
        <dbReference type="Proteomes" id="UP000478052"/>
    </source>
</evidence>
<evidence type="ECO:0000256" key="6">
    <source>
        <dbReference type="SAM" id="Phobius"/>
    </source>
</evidence>
<dbReference type="InterPro" id="IPR059112">
    <property type="entry name" value="CysZ/EI24"/>
</dbReference>
<dbReference type="PANTHER" id="PTHR21389:SF0">
    <property type="entry name" value="ETOPOSIDE-INDUCED PROTEIN 2.4 HOMOLOG"/>
    <property type="match status" value="1"/>
</dbReference>
<feature type="transmembrane region" description="Helical" evidence="6">
    <location>
        <begin position="176"/>
        <end position="195"/>
    </location>
</feature>
<keyword evidence="3 6" id="KW-0812">Transmembrane</keyword>
<dbReference type="EMBL" id="VUJU01002670">
    <property type="protein sequence ID" value="KAF0760459.1"/>
    <property type="molecule type" value="Genomic_DNA"/>
</dbReference>
<reference evidence="7 8" key="1">
    <citation type="submission" date="2019-08" db="EMBL/GenBank/DDBJ databases">
        <title>Whole genome of Aphis craccivora.</title>
        <authorList>
            <person name="Voronova N.V."/>
            <person name="Shulinski R.S."/>
            <person name="Bandarenka Y.V."/>
            <person name="Zhorov D.G."/>
            <person name="Warner D."/>
        </authorList>
    </citation>
    <scope>NUCLEOTIDE SEQUENCE [LARGE SCALE GENOMIC DNA]</scope>
    <source>
        <strain evidence="7">180601</strain>
        <tissue evidence="7">Whole Body</tissue>
    </source>
</reference>
<proteinExistence type="inferred from homology"/>
<evidence type="ECO:0000256" key="2">
    <source>
        <dbReference type="ARBA" id="ARBA00010970"/>
    </source>
</evidence>
<evidence type="ECO:0000256" key="3">
    <source>
        <dbReference type="ARBA" id="ARBA00022692"/>
    </source>
</evidence>
<protein>
    <submittedName>
        <fullName evidence="7">Etoposide-induced protein 2.4</fullName>
    </submittedName>
</protein>
<dbReference type="Proteomes" id="UP000478052">
    <property type="component" value="Unassembled WGS sequence"/>
</dbReference>
<dbReference type="OrthoDB" id="266518at2759"/>
<comment type="subcellular location">
    <subcellularLocation>
        <location evidence="1">Membrane</location>
        <topology evidence="1">Multi-pass membrane protein</topology>
    </subcellularLocation>
</comment>
<comment type="caution">
    <text evidence="7">The sequence shown here is derived from an EMBL/GenBank/DDBJ whole genome shotgun (WGS) entry which is preliminary data.</text>
</comment>
<accession>A0A6G0YS42</accession>
<dbReference type="PANTHER" id="PTHR21389">
    <property type="entry name" value="P53 INDUCED PROTEIN"/>
    <property type="match status" value="1"/>
</dbReference>
<sequence>MDDLFVLSRTVSKGVMDSFKGVTVLFVQNKRLKKVGRPVNSPKDQKMLQRIIQCCTLNGGIFCLSIVIFEYVILPSLGSIMSIIFGHFNENIWLWTRSLLSWTFGAVWVLPIFLLSKIINSLWFQDIADIAYKQKKGDPQQLTRISKVIADFSFSIVVQFLFLIQSYLVSMVPSTILSNILSILHLSLLYSLYSFEYKWCNMGMELNSRLSIIENCWPYFLGFGLPLAVVTSLPESYIISGCLFSILFPVFIISANEVSPSKIKVFRLKLFAPVLSITSAIFNRSIGPAIKSSITTVPKAQKPHK</sequence>
<dbReference type="GO" id="GO:0016236">
    <property type="term" value="P:macroautophagy"/>
    <property type="evidence" value="ECO:0007669"/>
    <property type="project" value="TreeGrafter"/>
</dbReference>
<dbReference type="GO" id="GO:0005783">
    <property type="term" value="C:endoplasmic reticulum"/>
    <property type="evidence" value="ECO:0007669"/>
    <property type="project" value="TreeGrafter"/>
</dbReference>
<feature type="transmembrane region" description="Helical" evidence="6">
    <location>
        <begin position="216"/>
        <end position="232"/>
    </location>
</feature>
<feature type="transmembrane region" description="Helical" evidence="6">
    <location>
        <begin position="238"/>
        <end position="259"/>
    </location>
</feature>